<evidence type="ECO:0000256" key="1">
    <source>
        <dbReference type="ARBA" id="ARBA00004651"/>
    </source>
</evidence>
<feature type="transmembrane region" description="Helical" evidence="6">
    <location>
        <begin position="281"/>
        <end position="301"/>
    </location>
</feature>
<feature type="transmembrane region" description="Helical" evidence="6">
    <location>
        <begin position="374"/>
        <end position="396"/>
    </location>
</feature>
<evidence type="ECO:0000256" key="2">
    <source>
        <dbReference type="ARBA" id="ARBA00022475"/>
    </source>
</evidence>
<dbReference type="SUPFAM" id="SSF103473">
    <property type="entry name" value="MFS general substrate transporter"/>
    <property type="match status" value="1"/>
</dbReference>
<accession>A0A919RML2</accession>
<keyword evidence="9" id="KW-1185">Reference proteome</keyword>
<protein>
    <submittedName>
        <fullName evidence="8">MFS transporter</fullName>
    </submittedName>
</protein>
<dbReference type="PANTHER" id="PTHR23513">
    <property type="entry name" value="INTEGRAL MEMBRANE EFFLUX PROTEIN-RELATED"/>
    <property type="match status" value="1"/>
</dbReference>
<evidence type="ECO:0000313" key="8">
    <source>
        <dbReference type="EMBL" id="GII96561.1"/>
    </source>
</evidence>
<dbReference type="GO" id="GO:0005886">
    <property type="term" value="C:plasma membrane"/>
    <property type="evidence" value="ECO:0007669"/>
    <property type="project" value="UniProtKB-SubCell"/>
</dbReference>
<evidence type="ECO:0000256" key="6">
    <source>
        <dbReference type="SAM" id="Phobius"/>
    </source>
</evidence>
<evidence type="ECO:0000256" key="4">
    <source>
        <dbReference type="ARBA" id="ARBA00022989"/>
    </source>
</evidence>
<dbReference type="AlphaFoldDB" id="A0A919RML2"/>
<comment type="caution">
    <text evidence="8">The sequence shown here is derived from an EMBL/GenBank/DDBJ whole genome shotgun (WGS) entry which is preliminary data.</text>
</comment>
<feature type="transmembrane region" description="Helical" evidence="6">
    <location>
        <begin position="347"/>
        <end position="368"/>
    </location>
</feature>
<evidence type="ECO:0000256" key="5">
    <source>
        <dbReference type="ARBA" id="ARBA00023136"/>
    </source>
</evidence>
<dbReference type="Gene3D" id="1.20.1250.20">
    <property type="entry name" value="MFS general substrate transporter like domains"/>
    <property type="match status" value="1"/>
</dbReference>
<dbReference type="EMBL" id="BOOW01000045">
    <property type="protein sequence ID" value="GII96561.1"/>
    <property type="molecule type" value="Genomic_DNA"/>
</dbReference>
<dbReference type="InterPro" id="IPR036259">
    <property type="entry name" value="MFS_trans_sf"/>
</dbReference>
<dbReference type="InterPro" id="IPR011701">
    <property type="entry name" value="MFS"/>
</dbReference>
<keyword evidence="2" id="KW-1003">Cell membrane</keyword>
<gene>
    <name evidence="8" type="ORF">Ssi02_67920</name>
</gene>
<dbReference type="PANTHER" id="PTHR23513:SF6">
    <property type="entry name" value="MAJOR FACILITATOR SUPERFAMILY ASSOCIATED DOMAIN-CONTAINING PROTEIN"/>
    <property type="match status" value="1"/>
</dbReference>
<feature type="transmembrane region" description="Helical" evidence="6">
    <location>
        <begin position="307"/>
        <end position="327"/>
    </location>
</feature>
<name>A0A919RML2_9ACTN</name>
<feature type="transmembrane region" description="Helical" evidence="6">
    <location>
        <begin position="217"/>
        <end position="238"/>
    </location>
</feature>
<evidence type="ECO:0000256" key="3">
    <source>
        <dbReference type="ARBA" id="ARBA00022692"/>
    </source>
</evidence>
<feature type="transmembrane region" description="Helical" evidence="6">
    <location>
        <begin position="45"/>
        <end position="68"/>
    </location>
</feature>
<dbReference type="CDD" id="cd06173">
    <property type="entry name" value="MFS_MefA_like"/>
    <property type="match status" value="1"/>
</dbReference>
<feature type="transmembrane region" description="Helical" evidence="6">
    <location>
        <begin position="250"/>
        <end position="269"/>
    </location>
</feature>
<feature type="domain" description="Major facilitator superfamily (MFS) profile" evidence="7">
    <location>
        <begin position="1"/>
        <end position="400"/>
    </location>
</feature>
<evidence type="ECO:0000313" key="9">
    <source>
        <dbReference type="Proteomes" id="UP000606172"/>
    </source>
</evidence>
<organism evidence="8 9">
    <name type="scientific">Sinosporangium siamense</name>
    <dbReference type="NCBI Taxonomy" id="1367973"/>
    <lineage>
        <taxon>Bacteria</taxon>
        <taxon>Bacillati</taxon>
        <taxon>Actinomycetota</taxon>
        <taxon>Actinomycetes</taxon>
        <taxon>Streptosporangiales</taxon>
        <taxon>Streptosporangiaceae</taxon>
        <taxon>Sinosporangium</taxon>
    </lineage>
</organism>
<dbReference type="GO" id="GO:0022857">
    <property type="term" value="F:transmembrane transporter activity"/>
    <property type="evidence" value="ECO:0007669"/>
    <property type="project" value="InterPro"/>
</dbReference>
<evidence type="ECO:0000259" key="7">
    <source>
        <dbReference type="PROSITE" id="PS50850"/>
    </source>
</evidence>
<feature type="transmembrane region" description="Helical" evidence="6">
    <location>
        <begin position="165"/>
        <end position="186"/>
    </location>
</feature>
<dbReference type="Pfam" id="PF07690">
    <property type="entry name" value="MFS_1"/>
    <property type="match status" value="1"/>
</dbReference>
<feature type="transmembrane region" description="Helical" evidence="6">
    <location>
        <begin position="12"/>
        <end position="33"/>
    </location>
</feature>
<proteinExistence type="predicted"/>
<dbReference type="PROSITE" id="PS50850">
    <property type="entry name" value="MFS"/>
    <property type="match status" value="1"/>
</dbReference>
<keyword evidence="4 6" id="KW-1133">Transmembrane helix</keyword>
<dbReference type="InterPro" id="IPR020846">
    <property type="entry name" value="MFS_dom"/>
</dbReference>
<dbReference type="Proteomes" id="UP000606172">
    <property type="component" value="Unassembled WGS sequence"/>
</dbReference>
<comment type="subcellular location">
    <subcellularLocation>
        <location evidence="1">Cell membrane</location>
        <topology evidence="1">Multi-pass membrane protein</topology>
    </subcellularLocation>
</comment>
<keyword evidence="3 6" id="KW-0812">Transmembrane</keyword>
<keyword evidence="5 6" id="KW-0472">Membrane</keyword>
<sequence>MSVLRNRTYRHLFTAQAVALLGTGLATVALSLLAYDLAGDNASAVLGTALTIKMVTYVTISPVIGALADRLPRRTLMVGADLIRAAVALTLPLITQIWQIYVLIFLLQAASAAFTPTFQAVIPQVLPAERDYTRALSMSRLAYDLESLLSPAVATALLVVLPYSWLFTGTAAGFAASAALVVSVVLPRPSPVERTSGVYGRAVFGARLWWRTPRLRALLALDLAVAAAGAMVLVNTVVVVRHHFERPAEAVSLALGAYGAGSMLAALLLPRLLTRVSDRGVMLPAAFALPAAMAAVTALTAASPGPWSWPALLAAWAAIGFAGSAVLTPSGRVIRRSCADPDLPAAFAAHFSLSHACWLLTYPLAGWLATAAGLPAAAAALGGVALAAAVAAALTWPSRDPVRLDHLHIDLSADHPHLAGAEAVGGGWRHGHDYVIDQHHATWPALGRCRPIRRGGIRGYSKVSESKERTHG</sequence>
<reference evidence="8" key="1">
    <citation type="submission" date="2021-01" db="EMBL/GenBank/DDBJ databases">
        <title>Whole genome shotgun sequence of Sinosporangium siamense NBRC 109515.</title>
        <authorList>
            <person name="Komaki H."/>
            <person name="Tamura T."/>
        </authorList>
    </citation>
    <scope>NUCLEOTIDE SEQUENCE</scope>
    <source>
        <strain evidence="8">NBRC 109515</strain>
    </source>
</reference>